<dbReference type="Proteomes" id="UP000249005">
    <property type="component" value="Chromosome 1"/>
</dbReference>
<dbReference type="InterPro" id="IPR016195">
    <property type="entry name" value="Pol/histidinol_Pase-like"/>
</dbReference>
<evidence type="ECO:0000259" key="1">
    <source>
        <dbReference type="SMART" id="SM00481"/>
    </source>
</evidence>
<dbReference type="GO" id="GO:0042578">
    <property type="term" value="F:phosphoric ester hydrolase activity"/>
    <property type="evidence" value="ECO:0007669"/>
    <property type="project" value="TreeGrafter"/>
</dbReference>
<evidence type="ECO:0000313" key="2">
    <source>
        <dbReference type="EMBL" id="SQI42754.1"/>
    </source>
</evidence>
<dbReference type="GO" id="GO:0008270">
    <property type="term" value="F:zinc ion binding"/>
    <property type="evidence" value="ECO:0007669"/>
    <property type="project" value="TreeGrafter"/>
</dbReference>
<dbReference type="InterPro" id="IPR004013">
    <property type="entry name" value="PHP_dom"/>
</dbReference>
<sequence>MRFIMDLHTHTVASGHAYSTLKENLEQARLRGLLAMGISDHASVPPAQPIPYYLRNFKVLTPYVLGIRLLKGVEANIIDFDGNIDVEGNELRRLDYAIASLHQQNLTPGSEAENTRALCGAMKHPMVKIIGHPNDGVYPVDFASVAKAAAESGVALELNNASLRQNSGRERPKALAVEMLKQCVRYGTWVIVGSDSHVFYDVGEFGEAEILLEEVGFPEAQIVNLDLSRLAHIGISV</sequence>
<dbReference type="PANTHER" id="PTHR36928:SF1">
    <property type="entry name" value="PHOSPHATASE YCDX-RELATED"/>
    <property type="match status" value="1"/>
</dbReference>
<keyword evidence="2" id="KW-0378">Hydrolase</keyword>
<dbReference type="PANTHER" id="PTHR36928">
    <property type="entry name" value="PHOSPHATASE YCDX-RELATED"/>
    <property type="match status" value="1"/>
</dbReference>
<proteinExistence type="predicted"/>
<dbReference type="KEGG" id="lri:NCTC12151_02707"/>
<dbReference type="EC" id="3.1.3.-" evidence="2"/>
<dbReference type="SUPFAM" id="SSF89550">
    <property type="entry name" value="PHP domain-like"/>
    <property type="match status" value="1"/>
</dbReference>
<dbReference type="Gene3D" id="3.20.20.140">
    <property type="entry name" value="Metal-dependent hydrolases"/>
    <property type="match status" value="1"/>
</dbReference>
<accession>A0A2X4Y212</accession>
<keyword evidence="3" id="KW-1185">Reference proteome</keyword>
<dbReference type="OrthoDB" id="6637113at2"/>
<dbReference type="GO" id="GO:0005829">
    <property type="term" value="C:cytosol"/>
    <property type="evidence" value="ECO:0007669"/>
    <property type="project" value="TreeGrafter"/>
</dbReference>
<dbReference type="AlphaFoldDB" id="A0A2X4Y212"/>
<dbReference type="SMART" id="SM00481">
    <property type="entry name" value="POLIIIAc"/>
    <property type="match status" value="1"/>
</dbReference>
<dbReference type="InterPro" id="IPR050243">
    <property type="entry name" value="PHP_phosphatase"/>
</dbReference>
<protein>
    <submittedName>
        <fullName evidence="2">Probable phosphatase YcdX</fullName>
        <ecNumber evidence="2">3.1.3.-</ecNumber>
    </submittedName>
</protein>
<evidence type="ECO:0000313" key="3">
    <source>
        <dbReference type="Proteomes" id="UP000249005"/>
    </source>
</evidence>
<dbReference type="CDD" id="cd07437">
    <property type="entry name" value="PHP_HisPPase_Ycdx_like"/>
    <property type="match status" value="1"/>
</dbReference>
<feature type="domain" description="Polymerase/histidinol phosphatase N-terminal" evidence="1">
    <location>
        <begin position="5"/>
        <end position="79"/>
    </location>
</feature>
<reference evidence="2 3" key="1">
    <citation type="submission" date="2018-06" db="EMBL/GenBank/DDBJ databases">
        <authorList>
            <consortium name="Pathogen Informatics"/>
            <person name="Doyle S."/>
        </authorList>
    </citation>
    <scope>NUCLEOTIDE SEQUENCE [LARGE SCALE GENOMIC DNA]</scope>
    <source>
        <strain evidence="2 3">NCTC12151</strain>
    </source>
</reference>
<dbReference type="InterPro" id="IPR003141">
    <property type="entry name" value="Pol/His_phosphatase_N"/>
</dbReference>
<name>A0A2X4Y212_9GAMM</name>
<gene>
    <name evidence="2" type="primary">ycdX_2</name>
    <name evidence="2" type="ORF">NCTC12151_02707</name>
</gene>
<dbReference type="EMBL" id="LS483470">
    <property type="protein sequence ID" value="SQI42754.1"/>
    <property type="molecule type" value="Genomic_DNA"/>
</dbReference>
<dbReference type="Pfam" id="PF02811">
    <property type="entry name" value="PHP"/>
    <property type="match status" value="1"/>
</dbReference>
<organism evidence="2 3">
    <name type="scientific">Leminorella richardii</name>
    <dbReference type="NCBI Taxonomy" id="158841"/>
    <lineage>
        <taxon>Bacteria</taxon>
        <taxon>Pseudomonadati</taxon>
        <taxon>Pseudomonadota</taxon>
        <taxon>Gammaproteobacteria</taxon>
        <taxon>Enterobacterales</taxon>
        <taxon>Budviciaceae</taxon>
        <taxon>Leminorella</taxon>
    </lineage>
</organism>